<accession>A0A0H2RY37</accession>
<feature type="region of interest" description="Disordered" evidence="1">
    <location>
        <begin position="1"/>
        <end position="36"/>
    </location>
</feature>
<protein>
    <submittedName>
        <fullName evidence="2">Uncharacterized protein</fullName>
    </submittedName>
</protein>
<evidence type="ECO:0000313" key="2">
    <source>
        <dbReference type="EMBL" id="KLO09711.1"/>
    </source>
</evidence>
<feature type="region of interest" description="Disordered" evidence="1">
    <location>
        <begin position="244"/>
        <end position="266"/>
    </location>
</feature>
<name>A0A0H2RY37_9AGAM</name>
<dbReference type="InParanoid" id="A0A0H2RY37"/>
<dbReference type="EMBL" id="KQ086047">
    <property type="protein sequence ID" value="KLO09711.1"/>
    <property type="molecule type" value="Genomic_DNA"/>
</dbReference>
<evidence type="ECO:0000313" key="3">
    <source>
        <dbReference type="Proteomes" id="UP000053477"/>
    </source>
</evidence>
<keyword evidence="3" id="KW-1185">Reference proteome</keyword>
<feature type="compositionally biased region" description="Basic and acidic residues" evidence="1">
    <location>
        <begin position="156"/>
        <end position="180"/>
    </location>
</feature>
<reference evidence="2 3" key="1">
    <citation type="submission" date="2015-04" db="EMBL/GenBank/DDBJ databases">
        <title>Complete genome sequence of Schizopora paradoxa KUC8140, a cosmopolitan wood degrader in East Asia.</title>
        <authorList>
            <consortium name="DOE Joint Genome Institute"/>
            <person name="Min B."/>
            <person name="Park H."/>
            <person name="Jang Y."/>
            <person name="Kim J.-J."/>
            <person name="Kim K.H."/>
            <person name="Pangilinan J."/>
            <person name="Lipzen A."/>
            <person name="Riley R."/>
            <person name="Grigoriev I.V."/>
            <person name="Spatafora J.W."/>
            <person name="Choi I.-G."/>
        </authorList>
    </citation>
    <scope>NUCLEOTIDE SEQUENCE [LARGE SCALE GENOMIC DNA]</scope>
    <source>
        <strain evidence="2 3">KUC8140</strain>
    </source>
</reference>
<dbReference type="AlphaFoldDB" id="A0A0H2RY37"/>
<proteinExistence type="predicted"/>
<gene>
    <name evidence="2" type="ORF">SCHPADRAFT_552918</name>
</gene>
<feature type="compositionally biased region" description="Basic residues" evidence="1">
    <location>
        <begin position="255"/>
        <end position="266"/>
    </location>
</feature>
<organism evidence="2 3">
    <name type="scientific">Schizopora paradoxa</name>
    <dbReference type="NCBI Taxonomy" id="27342"/>
    <lineage>
        <taxon>Eukaryota</taxon>
        <taxon>Fungi</taxon>
        <taxon>Dikarya</taxon>
        <taxon>Basidiomycota</taxon>
        <taxon>Agaricomycotina</taxon>
        <taxon>Agaricomycetes</taxon>
        <taxon>Hymenochaetales</taxon>
        <taxon>Schizoporaceae</taxon>
        <taxon>Schizopora</taxon>
    </lineage>
</organism>
<feature type="region of interest" description="Disordered" evidence="1">
    <location>
        <begin position="156"/>
        <end position="185"/>
    </location>
</feature>
<evidence type="ECO:0000256" key="1">
    <source>
        <dbReference type="SAM" id="MobiDB-lite"/>
    </source>
</evidence>
<dbReference type="Proteomes" id="UP000053477">
    <property type="component" value="Unassembled WGS sequence"/>
</dbReference>
<sequence>MAPRNWTPHTKRVKGGSHGYNPYARPSCSNERPKPPPLDLIPIVGMVLPDKPMAKKKVRFHQRGPRIEPDDAGIVFPAPAKEPTTPPAHFVAHEDARTPVIGGLGMERFSGVSFTPGVLGQYSYEQLVDRVKGLESMLKDGDETIAMLREQLRSAEKDNKSLKRQLEKSRRSGPRDDEFSRLLTGGSKKASRRVTIGAPEVIDEDMMMSDSFSTPSSLYVLCLDMLFAANRVLVVTVMVHPWSERAPHPPSSSSHRAHPRVTSRTS</sequence>